<dbReference type="AlphaFoldDB" id="A0A2G9I3I9"/>
<dbReference type="EMBL" id="NKXS01000426">
    <property type="protein sequence ID" value="PIN24321.1"/>
    <property type="molecule type" value="Genomic_DNA"/>
</dbReference>
<name>A0A2G9I3I9_9LAMI</name>
<reference evidence="2" key="1">
    <citation type="journal article" date="2018" name="Gigascience">
        <title>Genome assembly of the Pink Ipe (Handroanthus impetiginosus, Bignoniaceae), a highly valued, ecologically keystone Neotropical timber forest tree.</title>
        <authorList>
            <person name="Silva-Junior O.B."/>
            <person name="Grattapaglia D."/>
            <person name="Novaes E."/>
            <person name="Collevatti R.G."/>
        </authorList>
    </citation>
    <scope>NUCLEOTIDE SEQUENCE [LARGE SCALE GENOMIC DNA]</scope>
    <source>
        <strain evidence="2">cv. UFG-1</strain>
    </source>
</reference>
<organism evidence="1 2">
    <name type="scientific">Handroanthus impetiginosus</name>
    <dbReference type="NCBI Taxonomy" id="429701"/>
    <lineage>
        <taxon>Eukaryota</taxon>
        <taxon>Viridiplantae</taxon>
        <taxon>Streptophyta</taxon>
        <taxon>Embryophyta</taxon>
        <taxon>Tracheophyta</taxon>
        <taxon>Spermatophyta</taxon>
        <taxon>Magnoliopsida</taxon>
        <taxon>eudicotyledons</taxon>
        <taxon>Gunneridae</taxon>
        <taxon>Pentapetalae</taxon>
        <taxon>asterids</taxon>
        <taxon>lamiids</taxon>
        <taxon>Lamiales</taxon>
        <taxon>Bignoniaceae</taxon>
        <taxon>Crescentiina</taxon>
        <taxon>Tabebuia alliance</taxon>
        <taxon>Handroanthus</taxon>
    </lineage>
</organism>
<gene>
    <name evidence="1" type="ORF">CDL12_02947</name>
</gene>
<proteinExistence type="predicted"/>
<dbReference type="Proteomes" id="UP000231279">
    <property type="component" value="Unassembled WGS sequence"/>
</dbReference>
<evidence type="ECO:0000313" key="2">
    <source>
        <dbReference type="Proteomes" id="UP000231279"/>
    </source>
</evidence>
<protein>
    <submittedName>
        <fullName evidence="1">Uncharacterized protein</fullName>
    </submittedName>
</protein>
<comment type="caution">
    <text evidence="1">The sequence shown here is derived from an EMBL/GenBank/DDBJ whole genome shotgun (WGS) entry which is preliminary data.</text>
</comment>
<sequence length="260" mass="30565">MAPRVLYPQEFFLHDSDWNANLEKEFLLKLLEYPLAGNSTLDRNDVIPIKRSMSLVNQKYRTSLTCKDALQRFKQLKHQHEVFGYLISLFLLHYDEDNNVITALPFMWDYIIMLIIRTFLTKYKYPLIEAYISNGEAQWTDIYLIFEISKPINVFEDREPPRIISRSEVASQNSTQYPPPHNTTFMPNELVLYPGSVVWCPHLYDIALLAVTCITFWDLHILKRFLTCTSTKVKYTTVGIQRVQTQVSMNKTNLPTHHRL</sequence>
<accession>A0A2G9I3I9</accession>
<evidence type="ECO:0000313" key="1">
    <source>
        <dbReference type="EMBL" id="PIN24321.1"/>
    </source>
</evidence>
<keyword evidence="2" id="KW-1185">Reference proteome</keyword>